<comment type="caution">
    <text evidence="2">The sequence shown here is derived from an EMBL/GenBank/DDBJ whole genome shotgun (WGS) entry which is preliminary data.</text>
</comment>
<dbReference type="Proteomes" id="UP000034022">
    <property type="component" value="Unassembled WGS sequence"/>
</dbReference>
<keyword evidence="1" id="KW-0812">Transmembrane</keyword>
<dbReference type="AlphaFoldDB" id="A0A0G0N0Z3"/>
<keyword evidence="1" id="KW-1133">Transmembrane helix</keyword>
<dbReference type="InterPro" id="IPR012507">
    <property type="entry name" value="YibE_F"/>
</dbReference>
<feature type="transmembrane region" description="Helical" evidence="1">
    <location>
        <begin position="12"/>
        <end position="33"/>
    </location>
</feature>
<dbReference type="EMBL" id="LBUU01000003">
    <property type="protein sequence ID" value="KKQ70776.1"/>
    <property type="molecule type" value="Genomic_DNA"/>
</dbReference>
<evidence type="ECO:0000313" key="2">
    <source>
        <dbReference type="EMBL" id="KKQ70776.1"/>
    </source>
</evidence>
<dbReference type="PANTHER" id="PTHR41771">
    <property type="entry name" value="MEMBRANE PROTEIN-RELATED"/>
    <property type="match status" value="1"/>
</dbReference>
<keyword evidence="1" id="KW-0472">Membrane</keyword>
<feature type="transmembrane region" description="Helical" evidence="1">
    <location>
        <begin position="328"/>
        <end position="349"/>
    </location>
</feature>
<accession>A0A0G0N0Z3</accession>
<reference evidence="2 3" key="1">
    <citation type="journal article" date="2015" name="Nature">
        <title>rRNA introns, odd ribosomes, and small enigmatic genomes across a large radiation of phyla.</title>
        <authorList>
            <person name="Brown C.T."/>
            <person name="Hug L.A."/>
            <person name="Thomas B.C."/>
            <person name="Sharon I."/>
            <person name="Castelle C.J."/>
            <person name="Singh A."/>
            <person name="Wilkins M.J."/>
            <person name="Williams K.H."/>
            <person name="Banfield J.F."/>
        </authorList>
    </citation>
    <scope>NUCLEOTIDE SEQUENCE [LARGE SCALE GENOMIC DNA]</scope>
</reference>
<feature type="transmembrane region" description="Helical" evidence="1">
    <location>
        <begin position="148"/>
        <end position="165"/>
    </location>
</feature>
<evidence type="ECO:0000313" key="3">
    <source>
        <dbReference type="Proteomes" id="UP000034022"/>
    </source>
</evidence>
<feature type="transmembrane region" description="Helical" evidence="1">
    <location>
        <begin position="267"/>
        <end position="286"/>
    </location>
</feature>
<name>A0A0G0N0Z3_9BACT</name>
<protein>
    <submittedName>
        <fullName evidence="2">YibE/F family protein</fullName>
    </submittedName>
</protein>
<evidence type="ECO:0000256" key="1">
    <source>
        <dbReference type="SAM" id="Phobius"/>
    </source>
</evidence>
<feature type="transmembrane region" description="Helical" evidence="1">
    <location>
        <begin position="227"/>
        <end position="247"/>
    </location>
</feature>
<dbReference type="PANTHER" id="PTHR41771:SF1">
    <property type="entry name" value="MEMBRANE PROTEIN"/>
    <property type="match status" value="1"/>
</dbReference>
<gene>
    <name evidence="2" type="ORF">US91_C0003G0106</name>
</gene>
<proteinExistence type="predicted"/>
<sequence length="394" mass="42962">MQKFNHTKIISAIIFLIAVFLIGLYPAGCLLAQDFDNGSSEDEIAETENENGGLPAVPAIESFEAKVIKILDQKELTREDASIVIQQNLLLSGLSGKWQGKEVVYNGISDIEVANAGAYKIGDKVLVSRSINSDGMEEFYVTDFVRRGYLYLLGAIFCLIIILIGRKKGIKSLISLIISFVIIIKYILPSILNGGNPLISGLIGAFFILTIMIYLTEGWSRKSYLSVLSVFAALFLTLIFSWLFTSLTRLSGMSEDAVFLIGLSKSVINFQGLLLAGMLIGAIGVLDDVIVSQIEVVNQIKTINPQMRNSEVFKSAFKVGTTHLGTMVNTLFLTYAGASLPLLLLFTVNQGEFLTFSQVINNEVIATEIIRTLVGSIGVALSMPIATFLGAYRL</sequence>
<feature type="transmembrane region" description="Helical" evidence="1">
    <location>
        <begin position="369"/>
        <end position="392"/>
    </location>
</feature>
<dbReference type="Pfam" id="PF07907">
    <property type="entry name" value="YibE_F"/>
    <property type="match status" value="1"/>
</dbReference>
<organism evidence="2 3">
    <name type="scientific">Candidatus Falkowbacteria bacterium GW2011_GWE1_38_31</name>
    <dbReference type="NCBI Taxonomy" id="1618638"/>
    <lineage>
        <taxon>Bacteria</taxon>
        <taxon>Candidatus Falkowiibacteriota</taxon>
    </lineage>
</organism>
<feature type="transmembrane region" description="Helical" evidence="1">
    <location>
        <begin position="198"/>
        <end position="215"/>
    </location>
</feature>
<feature type="transmembrane region" description="Helical" evidence="1">
    <location>
        <begin position="172"/>
        <end position="192"/>
    </location>
</feature>